<dbReference type="InterPro" id="IPR016187">
    <property type="entry name" value="CTDL_fold"/>
</dbReference>
<dbReference type="InterPro" id="IPR001304">
    <property type="entry name" value="C-type_lectin-like"/>
</dbReference>
<dbReference type="SMART" id="SM00458">
    <property type="entry name" value="RICIN"/>
    <property type="match status" value="2"/>
</dbReference>
<evidence type="ECO:0000259" key="1">
    <source>
        <dbReference type="PROSITE" id="PS50041"/>
    </source>
</evidence>
<dbReference type="InterPro" id="IPR000772">
    <property type="entry name" value="Ricin_B_lectin"/>
</dbReference>
<dbReference type="Gene3D" id="2.80.10.50">
    <property type="match status" value="4"/>
</dbReference>
<comment type="caution">
    <text evidence="2">The sequence shown here is derived from an EMBL/GenBank/DDBJ whole genome shotgun (WGS) entry which is preliminary data.</text>
</comment>
<dbReference type="SMART" id="SM00034">
    <property type="entry name" value="CLECT"/>
    <property type="match status" value="2"/>
</dbReference>
<dbReference type="CDD" id="cd00037">
    <property type="entry name" value="CLECT"/>
    <property type="match status" value="2"/>
</dbReference>
<dbReference type="SUPFAM" id="SSF50370">
    <property type="entry name" value="Ricin B-like lectins"/>
    <property type="match status" value="2"/>
</dbReference>
<name>A0ABT5D9L6_9BACT</name>
<dbReference type="Gene3D" id="3.10.100.10">
    <property type="entry name" value="Mannose-Binding Protein A, subunit A"/>
    <property type="match status" value="2"/>
</dbReference>
<keyword evidence="3" id="KW-1185">Reference proteome</keyword>
<dbReference type="Gene3D" id="2.170.15.10">
    <property type="entry name" value="Proaerolysin, chain A, domain 3"/>
    <property type="match status" value="1"/>
</dbReference>
<evidence type="ECO:0000313" key="2">
    <source>
        <dbReference type="EMBL" id="MDC0710369.1"/>
    </source>
</evidence>
<dbReference type="InterPro" id="IPR035992">
    <property type="entry name" value="Ricin_B-like_lectins"/>
</dbReference>
<gene>
    <name evidence="2" type="ORF">POL68_17970</name>
</gene>
<dbReference type="PANTHER" id="PTHR22803">
    <property type="entry name" value="MANNOSE, PHOSPHOLIPASE, LECTIN RECEPTOR RELATED"/>
    <property type="match status" value="1"/>
</dbReference>
<accession>A0ABT5D9L6</accession>
<dbReference type="PROSITE" id="PS50041">
    <property type="entry name" value="C_TYPE_LECTIN_2"/>
    <property type="match status" value="2"/>
</dbReference>
<proteinExistence type="predicted"/>
<dbReference type="RefSeq" id="WP_272139761.1">
    <property type="nucleotide sequence ID" value="NZ_JAQNDM010000002.1"/>
</dbReference>
<dbReference type="EMBL" id="JAQNDM010000002">
    <property type="protein sequence ID" value="MDC0710369.1"/>
    <property type="molecule type" value="Genomic_DNA"/>
</dbReference>
<dbReference type="SUPFAM" id="SSF56973">
    <property type="entry name" value="Aerolisin/ETX pore-forming domain"/>
    <property type="match status" value="1"/>
</dbReference>
<dbReference type="SUPFAM" id="SSF56436">
    <property type="entry name" value="C-type lectin-like"/>
    <property type="match status" value="2"/>
</dbReference>
<organism evidence="2 3">
    <name type="scientific">Stigmatella ashevillensis</name>
    <dbReference type="NCBI Taxonomy" id="2995309"/>
    <lineage>
        <taxon>Bacteria</taxon>
        <taxon>Pseudomonadati</taxon>
        <taxon>Myxococcota</taxon>
        <taxon>Myxococcia</taxon>
        <taxon>Myxococcales</taxon>
        <taxon>Cystobacterineae</taxon>
        <taxon>Archangiaceae</taxon>
        <taxon>Stigmatella</taxon>
    </lineage>
</organism>
<dbReference type="InterPro" id="IPR016186">
    <property type="entry name" value="C-type_lectin-like/link_sf"/>
</dbReference>
<feature type="domain" description="C-type lectin" evidence="1">
    <location>
        <begin position="132"/>
        <end position="254"/>
    </location>
</feature>
<dbReference type="Pfam" id="PF03318">
    <property type="entry name" value="ETX_MTX2"/>
    <property type="match status" value="1"/>
</dbReference>
<dbReference type="InterPro" id="IPR050111">
    <property type="entry name" value="C-type_lectin/snaclec_domain"/>
</dbReference>
<dbReference type="CDD" id="cd00161">
    <property type="entry name" value="beta-trefoil_Ricin-like"/>
    <property type="match status" value="1"/>
</dbReference>
<evidence type="ECO:0000313" key="3">
    <source>
        <dbReference type="Proteomes" id="UP001221838"/>
    </source>
</evidence>
<dbReference type="Pfam" id="PF00652">
    <property type="entry name" value="Ricin_B_lectin"/>
    <property type="match status" value="2"/>
</dbReference>
<feature type="domain" description="C-type lectin" evidence="1">
    <location>
        <begin position="3"/>
        <end position="125"/>
    </location>
</feature>
<dbReference type="PROSITE" id="PS50231">
    <property type="entry name" value="RICIN_B_LECTIN"/>
    <property type="match status" value="2"/>
</dbReference>
<dbReference type="Proteomes" id="UP001221838">
    <property type="component" value="Unassembled WGS sequence"/>
</dbReference>
<reference evidence="2 3" key="1">
    <citation type="submission" date="2022-11" db="EMBL/GenBank/DDBJ databases">
        <title>Minimal conservation of predation-associated metabolite biosynthetic gene clusters underscores biosynthetic potential of Myxococcota including descriptions for ten novel species: Archangium lansinium sp. nov., Myxococcus landrumus sp. nov., Nannocystis bai.</title>
        <authorList>
            <person name="Ahearne A."/>
            <person name="Stevens C."/>
            <person name="Dowd S."/>
        </authorList>
    </citation>
    <scope>NUCLEOTIDE SEQUENCE [LARGE SCALE GENOMIC DNA]</scope>
    <source>
        <strain evidence="2 3">NCWAL01</strain>
    </source>
</reference>
<dbReference type="CDD" id="cd23418">
    <property type="entry name" value="beta-trefoil_Ricin_XLN-like"/>
    <property type="match status" value="1"/>
</dbReference>
<protein>
    <submittedName>
        <fullName evidence="2">Ricin-type beta-trefoil lectin domain protein</fullName>
    </submittedName>
</protein>
<sequence length="827" mass="92013">MSYNGSDYLFVTEPRTWADAQNYCLQQGYDLVTINDSGEEAFLESEERTRGKYNWWIGLNDKSAEGQWSWGQSTSTYTNWYTGQPDNYLEREHCVVDRFATYDGTIRSELWNDDDCGMTAAFICERPTAVSYNGSDYLFVTEPRTWADARNYCLQKSYRLVTINDSGEEAFLESEERTRGKYNWWIGLNDKSAEGQWSWGQSTSTYTNWYTGQPDNYLGREHCVVDRFATYDGTIRSELWNDDDCGMTAAFICERPSSNAAQPLQGFGTIIGLAGRCVDVLDGSNNDGAAVGMWDCNGRTSQLWTVPGNRQESGEIRNAQGKCLTAVVEASSGLWARMQLWPCDGRPNQKWGTIGRYIVARGTVSGCLDVLNGEVANGAPLQLFECQIKNAAQDFDIGGKHGHGAIVGLGGRCIDLFEQSTNDGTSVHMWECHGRHSQLWRNRVVGYWGELRSATEKCLDVQGGATADGTRVQLWQCNGTPAQKWKLTADGQLIGIGGKCLDVRNAEVANGTPLQIWTCNGTDAQRFEVRSVYGEQPFYFKGPATDEITDLHALVEKGFNCDVAPPNQVAVDLSRVSWEITSQRMGPVIAQSSPQTIVIKEDVLVNPSSSVVTMTTSEYSSTYSTSYTSTTQRGLRIGSKPLTLSVPLLSEFGISPEVNLSSTEAKTVTETATYVAARQNIAVPPKTRAVVKSILTKTKSSVDVSVNARLGGEAYLGVQTRYEWMPIFGSLYRVWKRRYFLPDSHSCRISMSNFAISNPEDDHWTQLESGWSDRFIHWMGQGTASFAGKARVQADGVRFTVEIEFWSLDGSAKLNMASVPLEVRKKR</sequence>
<dbReference type="Pfam" id="PF00059">
    <property type="entry name" value="Lectin_C"/>
    <property type="match status" value="2"/>
</dbReference>
<dbReference type="InterPro" id="IPR004991">
    <property type="entry name" value="Aerolysin-like"/>
</dbReference>